<evidence type="ECO:0000313" key="7">
    <source>
        <dbReference type="EMBL" id="KAK2998078.1"/>
    </source>
</evidence>
<keyword evidence="2 4" id="KW-0863">Zinc-finger</keyword>
<organism evidence="7 8">
    <name type="scientific">Escallonia herrerae</name>
    <dbReference type="NCBI Taxonomy" id="1293975"/>
    <lineage>
        <taxon>Eukaryota</taxon>
        <taxon>Viridiplantae</taxon>
        <taxon>Streptophyta</taxon>
        <taxon>Embryophyta</taxon>
        <taxon>Tracheophyta</taxon>
        <taxon>Spermatophyta</taxon>
        <taxon>Magnoliopsida</taxon>
        <taxon>eudicotyledons</taxon>
        <taxon>Gunneridae</taxon>
        <taxon>Pentapetalae</taxon>
        <taxon>asterids</taxon>
        <taxon>campanulids</taxon>
        <taxon>Escalloniales</taxon>
        <taxon>Escalloniaceae</taxon>
        <taxon>Escallonia</taxon>
    </lineage>
</organism>
<gene>
    <name evidence="7" type="ORF">RJ639_024715</name>
</gene>
<comment type="caution">
    <text evidence="7">The sequence shown here is derived from an EMBL/GenBank/DDBJ whole genome shotgun (WGS) entry which is preliminary data.</text>
</comment>
<sequence length="158" mass="17530">MPDICLGIPELLDIEAVHILDNRFSFVPSYSVSEEGSILKDCNEEEGQQEEVQRQIQLQLRQLERRLQEEGEVRVQAPGNPSPAAVAGAPEPEPRPQTKQPAELHITIFKSVCAICLEDISDGQRLGGLHGCTHMFHLQCVADWLKNTQSCPSCRTSA</sequence>
<dbReference type="AlphaFoldDB" id="A0AA89ACB0"/>
<evidence type="ECO:0000256" key="1">
    <source>
        <dbReference type="ARBA" id="ARBA00022723"/>
    </source>
</evidence>
<dbReference type="EMBL" id="JAVXUP010003823">
    <property type="protein sequence ID" value="KAK2998078.1"/>
    <property type="molecule type" value="Genomic_DNA"/>
</dbReference>
<proteinExistence type="predicted"/>
<dbReference type="SMART" id="SM00184">
    <property type="entry name" value="RING"/>
    <property type="match status" value="1"/>
</dbReference>
<evidence type="ECO:0000256" key="2">
    <source>
        <dbReference type="ARBA" id="ARBA00022771"/>
    </source>
</evidence>
<evidence type="ECO:0000256" key="3">
    <source>
        <dbReference type="ARBA" id="ARBA00022833"/>
    </source>
</evidence>
<dbReference type="PROSITE" id="PS50089">
    <property type="entry name" value="ZF_RING_2"/>
    <property type="match status" value="1"/>
</dbReference>
<dbReference type="Proteomes" id="UP001188597">
    <property type="component" value="Unassembled WGS sequence"/>
</dbReference>
<dbReference type="InterPro" id="IPR052788">
    <property type="entry name" value="RING-type_E3_ligase_ATL"/>
</dbReference>
<dbReference type="SUPFAM" id="SSF57850">
    <property type="entry name" value="RING/U-box"/>
    <property type="match status" value="1"/>
</dbReference>
<feature type="region of interest" description="Disordered" evidence="5">
    <location>
        <begin position="69"/>
        <end position="99"/>
    </location>
</feature>
<dbReference type="PANTHER" id="PTHR45798:SF97">
    <property type="entry name" value="ALCOHOL-SENSITIVE RING FINGER PROTEIN 1"/>
    <property type="match status" value="1"/>
</dbReference>
<evidence type="ECO:0000313" key="8">
    <source>
        <dbReference type="Proteomes" id="UP001188597"/>
    </source>
</evidence>
<dbReference type="Pfam" id="PF13639">
    <property type="entry name" value="zf-RING_2"/>
    <property type="match status" value="1"/>
</dbReference>
<dbReference type="Gene3D" id="3.30.40.10">
    <property type="entry name" value="Zinc/RING finger domain, C3HC4 (zinc finger)"/>
    <property type="match status" value="1"/>
</dbReference>
<dbReference type="InterPro" id="IPR013083">
    <property type="entry name" value="Znf_RING/FYVE/PHD"/>
</dbReference>
<keyword evidence="3" id="KW-0862">Zinc</keyword>
<name>A0AA89ACB0_9ASTE</name>
<dbReference type="InterPro" id="IPR001841">
    <property type="entry name" value="Znf_RING"/>
</dbReference>
<accession>A0AA89ACB0</accession>
<keyword evidence="8" id="KW-1185">Reference proteome</keyword>
<feature type="domain" description="RING-type" evidence="6">
    <location>
        <begin position="113"/>
        <end position="155"/>
    </location>
</feature>
<evidence type="ECO:0000256" key="5">
    <source>
        <dbReference type="SAM" id="MobiDB-lite"/>
    </source>
</evidence>
<evidence type="ECO:0000259" key="6">
    <source>
        <dbReference type="PROSITE" id="PS50089"/>
    </source>
</evidence>
<protein>
    <recommendedName>
        <fullName evidence="6">RING-type domain-containing protein</fullName>
    </recommendedName>
</protein>
<dbReference type="GO" id="GO:0008270">
    <property type="term" value="F:zinc ion binding"/>
    <property type="evidence" value="ECO:0007669"/>
    <property type="project" value="UniProtKB-KW"/>
</dbReference>
<reference evidence="7" key="1">
    <citation type="submission" date="2022-12" db="EMBL/GenBank/DDBJ databases">
        <title>Draft genome assemblies for two species of Escallonia (Escalloniales).</title>
        <authorList>
            <person name="Chanderbali A."/>
            <person name="Dervinis C."/>
            <person name="Anghel I."/>
            <person name="Soltis D."/>
            <person name="Soltis P."/>
            <person name="Zapata F."/>
        </authorList>
    </citation>
    <scope>NUCLEOTIDE SEQUENCE</scope>
    <source>
        <strain evidence="7">UCBG64.0493</strain>
        <tissue evidence="7">Leaf</tissue>
    </source>
</reference>
<evidence type="ECO:0000256" key="4">
    <source>
        <dbReference type="PROSITE-ProRule" id="PRU00175"/>
    </source>
</evidence>
<dbReference type="PANTHER" id="PTHR45798">
    <property type="entry name" value="RING-H2 FINGER PROTEIN ATL61-RELATED-RELATED"/>
    <property type="match status" value="1"/>
</dbReference>
<keyword evidence="1" id="KW-0479">Metal-binding</keyword>